<name>A0A930Y5P2_9ACTN</name>
<dbReference type="InterPro" id="IPR051908">
    <property type="entry name" value="Ribosomal_N-acetyltransferase"/>
</dbReference>
<dbReference type="InterPro" id="IPR000182">
    <property type="entry name" value="GNAT_dom"/>
</dbReference>
<gene>
    <name evidence="2" type="ORF">ISG29_00240</name>
</gene>
<dbReference type="PANTHER" id="PTHR43441">
    <property type="entry name" value="RIBOSOMAL-PROTEIN-SERINE ACETYLTRANSFERASE"/>
    <property type="match status" value="1"/>
</dbReference>
<sequence length="179" mass="19918">MPLVTEPVRVEAGEFVLRPYRDDDVDDLLRTCRDPEIARWNPQASEQDAVERLVAQRNDWSGGVNLSWVVADAASDALLGWVSLFDIDHHHGTGMLGYGTAPWARRRGVAVAGVLAASRFGWEQVGLHRVQLFHAVENEASCAVARKAGFVLEGTTRQSWKYPDGCHHDEHLHGRLVTD</sequence>
<dbReference type="SUPFAM" id="SSF55729">
    <property type="entry name" value="Acyl-CoA N-acyltransferases (Nat)"/>
    <property type="match status" value="1"/>
</dbReference>
<dbReference type="RefSeq" id="WP_194501375.1">
    <property type="nucleotide sequence ID" value="NZ_JADIVZ010000001.1"/>
</dbReference>
<dbReference type="InterPro" id="IPR016181">
    <property type="entry name" value="Acyl_CoA_acyltransferase"/>
</dbReference>
<dbReference type="PANTHER" id="PTHR43441:SF10">
    <property type="entry name" value="ACETYLTRANSFERASE"/>
    <property type="match status" value="1"/>
</dbReference>
<dbReference type="Pfam" id="PF13302">
    <property type="entry name" value="Acetyltransf_3"/>
    <property type="match status" value="1"/>
</dbReference>
<dbReference type="GO" id="GO:1990189">
    <property type="term" value="F:protein N-terminal-serine acetyltransferase activity"/>
    <property type="evidence" value="ECO:0007669"/>
    <property type="project" value="TreeGrafter"/>
</dbReference>
<feature type="domain" description="N-acetyltransferase" evidence="1">
    <location>
        <begin position="15"/>
        <end position="179"/>
    </location>
</feature>
<keyword evidence="3" id="KW-1185">Reference proteome</keyword>
<dbReference type="AlphaFoldDB" id="A0A930Y5P2"/>
<accession>A0A930Y5P2</accession>
<dbReference type="Gene3D" id="3.40.630.30">
    <property type="match status" value="1"/>
</dbReference>
<comment type="caution">
    <text evidence="2">The sequence shown here is derived from an EMBL/GenBank/DDBJ whole genome shotgun (WGS) entry which is preliminary data.</text>
</comment>
<dbReference type="EMBL" id="JADIVZ010000001">
    <property type="protein sequence ID" value="MBF4160102.1"/>
    <property type="molecule type" value="Genomic_DNA"/>
</dbReference>
<dbReference type="PROSITE" id="PS51186">
    <property type="entry name" value="GNAT"/>
    <property type="match status" value="1"/>
</dbReference>
<dbReference type="GO" id="GO:0008999">
    <property type="term" value="F:protein-N-terminal-alanine acetyltransferase activity"/>
    <property type="evidence" value="ECO:0007669"/>
    <property type="project" value="TreeGrafter"/>
</dbReference>
<dbReference type="Proteomes" id="UP000656804">
    <property type="component" value="Unassembled WGS sequence"/>
</dbReference>
<organism evidence="2 3">
    <name type="scientific">Nocardioides acrostichi</name>
    <dbReference type="NCBI Taxonomy" id="2784339"/>
    <lineage>
        <taxon>Bacteria</taxon>
        <taxon>Bacillati</taxon>
        <taxon>Actinomycetota</taxon>
        <taxon>Actinomycetes</taxon>
        <taxon>Propionibacteriales</taxon>
        <taxon>Nocardioidaceae</taxon>
        <taxon>Nocardioides</taxon>
    </lineage>
</organism>
<protein>
    <submittedName>
        <fullName evidence="2">GNAT family N-acetyltransferase</fullName>
    </submittedName>
</protein>
<evidence type="ECO:0000259" key="1">
    <source>
        <dbReference type="PROSITE" id="PS51186"/>
    </source>
</evidence>
<proteinExistence type="predicted"/>
<evidence type="ECO:0000313" key="3">
    <source>
        <dbReference type="Proteomes" id="UP000656804"/>
    </source>
</evidence>
<evidence type="ECO:0000313" key="2">
    <source>
        <dbReference type="EMBL" id="MBF4160102.1"/>
    </source>
</evidence>
<dbReference type="GO" id="GO:0005737">
    <property type="term" value="C:cytoplasm"/>
    <property type="evidence" value="ECO:0007669"/>
    <property type="project" value="TreeGrafter"/>
</dbReference>
<reference evidence="2" key="1">
    <citation type="submission" date="2020-11" db="EMBL/GenBank/DDBJ databases">
        <title>Nocardioides sp. CBS4Y-1, whole genome shotgun sequence.</title>
        <authorList>
            <person name="Tuo L."/>
        </authorList>
    </citation>
    <scope>NUCLEOTIDE SEQUENCE</scope>
    <source>
        <strain evidence="2">CBS4Y-1</strain>
    </source>
</reference>